<name>A0A2G9YHV7_9BACT</name>
<evidence type="ECO:0000256" key="1">
    <source>
        <dbReference type="ARBA" id="ARBA00038494"/>
    </source>
</evidence>
<dbReference type="PANTHER" id="PTHR43630">
    <property type="entry name" value="POLY-BETA-1,6-N-ACETYL-D-GLUCOSAMINE SYNTHASE"/>
    <property type="match status" value="1"/>
</dbReference>
<gene>
    <name evidence="4" type="ORF">COX41_06195</name>
</gene>
<organism evidence="4 5">
    <name type="scientific">Candidatus Sherwoodlollariibacterium unditelluris</name>
    <dbReference type="NCBI Taxonomy" id="1974757"/>
    <lineage>
        <taxon>Bacteria</taxon>
        <taxon>Pseudomonadati</taxon>
        <taxon>Candidatus Omnitrophota</taxon>
        <taxon>Candidatus Sherwoodlollariibacterium</taxon>
    </lineage>
</organism>
<keyword evidence="2" id="KW-0472">Membrane</keyword>
<dbReference type="Gene3D" id="3.90.550.10">
    <property type="entry name" value="Spore Coat Polysaccharide Biosynthesis Protein SpsA, Chain A"/>
    <property type="match status" value="1"/>
</dbReference>
<dbReference type="AlphaFoldDB" id="A0A2G9YHV7"/>
<dbReference type="Pfam" id="PF00535">
    <property type="entry name" value="Glycos_transf_2"/>
    <property type="match status" value="1"/>
</dbReference>
<proteinExistence type="inferred from homology"/>
<sequence>MEKINLSAVILTKNSELIIEDSLKSVCDWVGEIVVVDDMSTDKTLDIVRKYTDKIQIRKWDREGAHRNFAYSLAKFDYILSLDSDERVTPELRDEIIGIFKEGPKFVGYNIPHRNFIGNYWIKYGGWYPNAKLKMYVKKGFRYEEEAEYHPRAFLEGKTCTLKSDIIHYAYRDFQNLFSKLNHQTDFEAKKWVRDNRKMSFSLCMVKAISRFIKFYYVKKGKKDGFIGFMMALASAAYQLMTYAKYWEIKKKTCGFCK</sequence>
<dbReference type="InterPro" id="IPR029044">
    <property type="entry name" value="Nucleotide-diphossugar_trans"/>
</dbReference>
<comment type="caution">
    <text evidence="4">The sequence shown here is derived from an EMBL/GenBank/DDBJ whole genome shotgun (WGS) entry which is preliminary data.</text>
</comment>
<feature type="domain" description="Glycosyltransferase 2-like" evidence="3">
    <location>
        <begin position="7"/>
        <end position="129"/>
    </location>
</feature>
<accession>A0A2G9YHV7</accession>
<dbReference type="InterPro" id="IPR001173">
    <property type="entry name" value="Glyco_trans_2-like"/>
</dbReference>
<dbReference type="Proteomes" id="UP000231292">
    <property type="component" value="Unassembled WGS sequence"/>
</dbReference>
<evidence type="ECO:0000259" key="3">
    <source>
        <dbReference type="Pfam" id="PF00535"/>
    </source>
</evidence>
<reference evidence="4 5" key="1">
    <citation type="submission" date="2017-09" db="EMBL/GenBank/DDBJ databases">
        <title>Depth-based differentiation of microbial function through sediment-hosted aquifers and enrichment of novel symbionts in the deep terrestrial subsurface.</title>
        <authorList>
            <person name="Probst A.J."/>
            <person name="Ladd B."/>
            <person name="Jarett J.K."/>
            <person name="Geller-Mcgrath D.E."/>
            <person name="Sieber C.M."/>
            <person name="Emerson J.B."/>
            <person name="Anantharaman K."/>
            <person name="Thomas B.C."/>
            <person name="Malmstrom R."/>
            <person name="Stieglmeier M."/>
            <person name="Klingl A."/>
            <person name="Woyke T."/>
            <person name="Ryan C.M."/>
            <person name="Banfield J.F."/>
        </authorList>
    </citation>
    <scope>NUCLEOTIDE SEQUENCE [LARGE SCALE GENOMIC DNA]</scope>
    <source>
        <strain evidence="4">CG23_combo_of_CG06-09_8_20_14_all_41_10</strain>
    </source>
</reference>
<comment type="similarity">
    <text evidence="1">Belongs to the glycosyltransferase 2 family. WaaE/KdtX subfamily.</text>
</comment>
<protein>
    <recommendedName>
        <fullName evidence="3">Glycosyltransferase 2-like domain-containing protein</fullName>
    </recommendedName>
</protein>
<evidence type="ECO:0000313" key="5">
    <source>
        <dbReference type="Proteomes" id="UP000231292"/>
    </source>
</evidence>
<dbReference type="PANTHER" id="PTHR43630:SF2">
    <property type="entry name" value="GLYCOSYLTRANSFERASE"/>
    <property type="match status" value="1"/>
</dbReference>
<keyword evidence="2" id="KW-0812">Transmembrane</keyword>
<keyword evidence="2" id="KW-1133">Transmembrane helix</keyword>
<dbReference type="EMBL" id="PCRK01000159">
    <property type="protein sequence ID" value="PIP18820.1"/>
    <property type="molecule type" value="Genomic_DNA"/>
</dbReference>
<feature type="transmembrane region" description="Helical" evidence="2">
    <location>
        <begin position="225"/>
        <end position="244"/>
    </location>
</feature>
<evidence type="ECO:0000256" key="2">
    <source>
        <dbReference type="SAM" id="Phobius"/>
    </source>
</evidence>
<dbReference type="CDD" id="cd02511">
    <property type="entry name" value="Beta4Glucosyltransferase"/>
    <property type="match status" value="1"/>
</dbReference>
<dbReference type="SUPFAM" id="SSF53448">
    <property type="entry name" value="Nucleotide-diphospho-sugar transferases"/>
    <property type="match status" value="1"/>
</dbReference>
<evidence type="ECO:0000313" key="4">
    <source>
        <dbReference type="EMBL" id="PIP18820.1"/>
    </source>
</evidence>